<dbReference type="PANTHER" id="PTHR43591">
    <property type="entry name" value="METHYLTRANSFERASE"/>
    <property type="match status" value="1"/>
</dbReference>
<proteinExistence type="predicted"/>
<dbReference type="InterPro" id="IPR029063">
    <property type="entry name" value="SAM-dependent_MTases_sf"/>
</dbReference>
<dbReference type="Proteomes" id="UP000178526">
    <property type="component" value="Unassembled WGS sequence"/>
</dbReference>
<sequence length="269" mass="31000">MSWTKDTSEQDAVAYKTSFTKSIVGKYTDSSEQCSVVTSMRLNKNTFLLDAGCGAGRYLANTVTDQPFVGLDLSLEMLRMAREELKRGLFVVGELEHLPFKDNVFDEIICVRVLQHIKNQEQAIRELSRVCKMNGDVIVLCLNSWTFHCLYKNIRMSKLSKVINYPFKLLLGDKAMFSKWSFDYDNYCSLPEVCRLFDKAGLVVIEKKGGTIGSPWIFNYFYLGRFSEKFVPAILRYYFKICTFVENRLASVFPFNYIMDKIIVKGVKL</sequence>
<reference evidence="2 3" key="1">
    <citation type="journal article" date="2016" name="Nat. Commun.">
        <title>Thousands of microbial genomes shed light on interconnected biogeochemical processes in an aquifer system.</title>
        <authorList>
            <person name="Anantharaman K."/>
            <person name="Brown C.T."/>
            <person name="Hug L.A."/>
            <person name="Sharon I."/>
            <person name="Castelle C.J."/>
            <person name="Probst A.J."/>
            <person name="Thomas B.C."/>
            <person name="Singh A."/>
            <person name="Wilkins M.J."/>
            <person name="Karaoz U."/>
            <person name="Brodie E.L."/>
            <person name="Williams K.H."/>
            <person name="Hubbard S.S."/>
            <person name="Banfield J.F."/>
        </authorList>
    </citation>
    <scope>NUCLEOTIDE SEQUENCE [LARGE SCALE GENOMIC DNA]</scope>
</reference>
<dbReference type="Pfam" id="PF08241">
    <property type="entry name" value="Methyltransf_11"/>
    <property type="match status" value="1"/>
</dbReference>
<dbReference type="InterPro" id="IPR013216">
    <property type="entry name" value="Methyltransf_11"/>
</dbReference>
<comment type="caution">
    <text evidence="2">The sequence shown here is derived from an EMBL/GenBank/DDBJ whole genome shotgun (WGS) entry which is preliminary data.</text>
</comment>
<protein>
    <recommendedName>
        <fullName evidence="1">Methyltransferase type 11 domain-containing protein</fullName>
    </recommendedName>
</protein>
<gene>
    <name evidence="2" type="ORF">A2042_01485</name>
</gene>
<dbReference type="AlphaFoldDB" id="A0A1F7RIT9"/>
<feature type="domain" description="Methyltransferase type 11" evidence="1">
    <location>
        <begin position="49"/>
        <end position="138"/>
    </location>
</feature>
<dbReference type="EMBL" id="MGDB01000070">
    <property type="protein sequence ID" value="OGL41469.1"/>
    <property type="molecule type" value="Genomic_DNA"/>
</dbReference>
<evidence type="ECO:0000313" key="2">
    <source>
        <dbReference type="EMBL" id="OGL41469.1"/>
    </source>
</evidence>
<dbReference type="GO" id="GO:0008757">
    <property type="term" value="F:S-adenosylmethionine-dependent methyltransferase activity"/>
    <property type="evidence" value="ECO:0007669"/>
    <property type="project" value="InterPro"/>
</dbReference>
<dbReference type="SUPFAM" id="SSF53335">
    <property type="entry name" value="S-adenosyl-L-methionine-dependent methyltransferases"/>
    <property type="match status" value="1"/>
</dbReference>
<accession>A0A1F7RIT9</accession>
<name>A0A1F7RIT9_9BACT</name>
<dbReference type="CDD" id="cd02440">
    <property type="entry name" value="AdoMet_MTases"/>
    <property type="match status" value="1"/>
</dbReference>
<evidence type="ECO:0000313" key="3">
    <source>
        <dbReference type="Proteomes" id="UP000178526"/>
    </source>
</evidence>
<evidence type="ECO:0000259" key="1">
    <source>
        <dbReference type="Pfam" id="PF08241"/>
    </source>
</evidence>
<organism evidence="2 3">
    <name type="scientific">Candidatus Schekmanbacteria bacterium GWA2_38_11</name>
    <dbReference type="NCBI Taxonomy" id="1817876"/>
    <lineage>
        <taxon>Bacteria</taxon>
        <taxon>Candidatus Schekmaniibacteriota</taxon>
    </lineage>
</organism>
<dbReference type="Gene3D" id="3.40.50.150">
    <property type="entry name" value="Vaccinia Virus protein VP39"/>
    <property type="match status" value="1"/>
</dbReference>